<name>A0A6G4W8C7_9HYPH</name>
<evidence type="ECO:0000313" key="1">
    <source>
        <dbReference type="EMBL" id="NGO50407.1"/>
    </source>
</evidence>
<reference evidence="1 2" key="1">
    <citation type="submission" date="2020-02" db="EMBL/GenBank/DDBJ databases">
        <title>Genome sequence of strain CCNWXJ40-4.</title>
        <authorList>
            <person name="Gao J."/>
            <person name="Sun J."/>
        </authorList>
    </citation>
    <scope>NUCLEOTIDE SEQUENCE [LARGE SCALE GENOMIC DNA]</scope>
    <source>
        <strain evidence="1 2">CCNWXJ 40-4</strain>
    </source>
</reference>
<evidence type="ECO:0000313" key="2">
    <source>
        <dbReference type="Proteomes" id="UP001642900"/>
    </source>
</evidence>
<keyword evidence="2" id="KW-1185">Reference proteome</keyword>
<dbReference type="RefSeq" id="WP_165023864.1">
    <property type="nucleotide sequence ID" value="NZ_JAAKZF010000003.1"/>
</dbReference>
<comment type="caution">
    <text evidence="1">The sequence shown here is derived from an EMBL/GenBank/DDBJ whole genome shotgun (WGS) entry which is preliminary data.</text>
</comment>
<gene>
    <name evidence="1" type="ORF">G6N73_04300</name>
</gene>
<protein>
    <submittedName>
        <fullName evidence="1">Uncharacterized protein</fullName>
    </submittedName>
</protein>
<proteinExistence type="predicted"/>
<dbReference type="AlphaFoldDB" id="A0A6G4W8C7"/>
<dbReference type="EMBL" id="JAAKZF010000003">
    <property type="protein sequence ID" value="NGO50407.1"/>
    <property type="molecule type" value="Genomic_DNA"/>
</dbReference>
<organism evidence="1 2">
    <name type="scientific">Allomesorhizobium camelthorni</name>
    <dbReference type="NCBI Taxonomy" id="475069"/>
    <lineage>
        <taxon>Bacteria</taxon>
        <taxon>Pseudomonadati</taxon>
        <taxon>Pseudomonadota</taxon>
        <taxon>Alphaproteobacteria</taxon>
        <taxon>Hyphomicrobiales</taxon>
        <taxon>Phyllobacteriaceae</taxon>
        <taxon>Allomesorhizobium</taxon>
    </lineage>
</organism>
<sequence>MADPIPLDDAIRSEVRREMEIARAKYGEHFELLCIEGSWGDTIDDRKALQLLRSLNRTGSIYAEVICQV</sequence>
<accession>A0A6G4W8C7</accession>
<dbReference type="Proteomes" id="UP001642900">
    <property type="component" value="Unassembled WGS sequence"/>
</dbReference>